<evidence type="ECO:0000313" key="1">
    <source>
        <dbReference type="EMBL" id="RPA82499.1"/>
    </source>
</evidence>
<name>A0A3N4I8V2_ASCIM</name>
<keyword evidence="2" id="KW-1185">Reference proteome</keyword>
<dbReference type="EMBL" id="ML119671">
    <property type="protein sequence ID" value="RPA82499.1"/>
    <property type="molecule type" value="Genomic_DNA"/>
</dbReference>
<reference evidence="1 2" key="1">
    <citation type="journal article" date="2018" name="Nat. Ecol. Evol.">
        <title>Pezizomycetes genomes reveal the molecular basis of ectomycorrhizal truffle lifestyle.</title>
        <authorList>
            <person name="Murat C."/>
            <person name="Payen T."/>
            <person name="Noel B."/>
            <person name="Kuo A."/>
            <person name="Morin E."/>
            <person name="Chen J."/>
            <person name="Kohler A."/>
            <person name="Krizsan K."/>
            <person name="Balestrini R."/>
            <person name="Da Silva C."/>
            <person name="Montanini B."/>
            <person name="Hainaut M."/>
            <person name="Levati E."/>
            <person name="Barry K.W."/>
            <person name="Belfiori B."/>
            <person name="Cichocki N."/>
            <person name="Clum A."/>
            <person name="Dockter R.B."/>
            <person name="Fauchery L."/>
            <person name="Guy J."/>
            <person name="Iotti M."/>
            <person name="Le Tacon F."/>
            <person name="Lindquist E.A."/>
            <person name="Lipzen A."/>
            <person name="Malagnac F."/>
            <person name="Mello A."/>
            <person name="Molinier V."/>
            <person name="Miyauchi S."/>
            <person name="Poulain J."/>
            <person name="Riccioni C."/>
            <person name="Rubini A."/>
            <person name="Sitrit Y."/>
            <person name="Splivallo R."/>
            <person name="Traeger S."/>
            <person name="Wang M."/>
            <person name="Zifcakova L."/>
            <person name="Wipf D."/>
            <person name="Zambonelli A."/>
            <person name="Paolocci F."/>
            <person name="Nowrousian M."/>
            <person name="Ottonello S."/>
            <person name="Baldrian P."/>
            <person name="Spatafora J.W."/>
            <person name="Henrissat B."/>
            <person name="Nagy L.G."/>
            <person name="Aury J.M."/>
            <person name="Wincker P."/>
            <person name="Grigoriev I.V."/>
            <person name="Bonfante P."/>
            <person name="Martin F.M."/>
        </authorList>
    </citation>
    <scope>NUCLEOTIDE SEQUENCE [LARGE SCALE GENOMIC DNA]</scope>
    <source>
        <strain evidence="1 2">RN42</strain>
    </source>
</reference>
<organism evidence="1 2">
    <name type="scientific">Ascobolus immersus RN42</name>
    <dbReference type="NCBI Taxonomy" id="1160509"/>
    <lineage>
        <taxon>Eukaryota</taxon>
        <taxon>Fungi</taxon>
        <taxon>Dikarya</taxon>
        <taxon>Ascomycota</taxon>
        <taxon>Pezizomycotina</taxon>
        <taxon>Pezizomycetes</taxon>
        <taxon>Pezizales</taxon>
        <taxon>Ascobolaceae</taxon>
        <taxon>Ascobolus</taxon>
    </lineage>
</organism>
<dbReference type="AlphaFoldDB" id="A0A3N4I8V2"/>
<gene>
    <name evidence="1" type="ORF">BJ508DRAFT_89136</name>
</gene>
<protein>
    <submittedName>
        <fullName evidence="1">Uncharacterized protein</fullName>
    </submittedName>
</protein>
<accession>A0A3N4I8V2</accession>
<proteinExistence type="predicted"/>
<dbReference type="Proteomes" id="UP000275078">
    <property type="component" value="Unassembled WGS sequence"/>
</dbReference>
<sequence length="201" mass="22809">MVHSSSSSNIPSCPAKSRCLPTHSFFLVDILGPAVSSYGRFAVEIQQKPCRKCLANCHFGGLKVSECTRTLSTRQKRLQAQSIASLWVGPQRNHWKPSTMRNGMGAEGEVGGSREVHNLLRKFSESESVDSERSHRSSVQPFISFEADERFPTSLCHLLARYHCLDWTNQQELWTTSKHHQSNDFRSRKPATRTLYETDIK</sequence>
<evidence type="ECO:0000313" key="2">
    <source>
        <dbReference type="Proteomes" id="UP000275078"/>
    </source>
</evidence>